<accession>A0A5N4EB29</accession>
<evidence type="ECO:0000313" key="2">
    <source>
        <dbReference type="EMBL" id="KAB1280575.1"/>
    </source>
</evidence>
<organism evidence="2 3">
    <name type="scientific">Camelus dromedarius</name>
    <name type="common">Dromedary</name>
    <name type="synonym">Arabian camel</name>
    <dbReference type="NCBI Taxonomy" id="9838"/>
    <lineage>
        <taxon>Eukaryota</taxon>
        <taxon>Metazoa</taxon>
        <taxon>Chordata</taxon>
        <taxon>Craniata</taxon>
        <taxon>Vertebrata</taxon>
        <taxon>Euteleostomi</taxon>
        <taxon>Mammalia</taxon>
        <taxon>Eutheria</taxon>
        <taxon>Laurasiatheria</taxon>
        <taxon>Artiodactyla</taxon>
        <taxon>Tylopoda</taxon>
        <taxon>Camelidae</taxon>
        <taxon>Camelus</taxon>
    </lineage>
</organism>
<evidence type="ECO:0000256" key="1">
    <source>
        <dbReference type="SAM" id="MobiDB-lite"/>
    </source>
</evidence>
<proteinExistence type="predicted"/>
<sequence length="1070" mass="115629">MPYAGRSARARSSSPRWTFRSKRLPAPQVKSWEQRERGARGSRSWGGGRGHMGLSETLRRGARKCSPRNSGVRSGVGDCCSVGGTFAEVCMRVSVITLLGPAASSVMACLSSLSSIPLSFNPAVCPSVHLPSHLSITLPGSGSKARILTRRVVALANVTLLHPPQHCRGGRGPAMLSRRGAFSVVFSFIPGQPLRRCHSYLPGSGRVTRSSQDLNPGLCPPGHSLSLSSGFLQGALVPPSPVHTPLPPRFCSDSKGFSFLGLLLPPYCRLPVPPCPPIRKPLSAFYLPASSSWNPPHFKVTSCQGSRCRALDIKPLIHFLRGLGSDFHFAPRLDSVSELPGCVLLSVTCPVPSTGPGVRQVRARLESPAQGLCGLLGALGGDAAVLRRLDQMPYRIGRRQSRQKHPRWVAGLRERLRGYGDRKRAGPRTLFLASFVTGVSAARLTLDEAARLLTLLWRVSLPTDGQCTPHCQQVEAQGYTGACVSFSSVSSPEPGPRRCARRSGAVSEGREGSVFVKSDRSDTLQAWPHIFVEGSRVHVLHMRKLRLGVRRCPPGFVVNMPFYDKVSSALVIRGACLEEGACWQKGNLHSPASLTKFSPLTALRPPDHGREVALKQLSAQRLPLSLSLDFPLGILGEYRPGHCAVKSCCAHFELWPGPLGSSPTLAFPDLLTYQVLFHLEPRRHGCFLPAGSFSPLRDVTLLSSCWASGALLNTQRLILPLTVAAESSGVVLALSGLSRWCRRAYPVPDAGGQRGELSSTLRELVKWAMVGEHWARWCPKEQESFLEEVMPELTLEREKVARWASLCCCVRRGLGVEGDFALEGVAYKATTRTQTSVDILEHGRYLVPVLLFLGVSAHVWNCRVRGSGAVYNMLRPAWRGSPWAELIHSPTSHPESTCPTPSLPLDFACHHVGLCPASEDEEPSPGVASHLPFMGFLLHFILPDPHGPMSSLNRLPGRQGILFRGCVVPQAGVVRLDRAGCLAMEGRGGGAGRVVISEVAVEHSGQTPGAARWWEVVLLFSPRVQGRLGLLALALSHVCCPEQSQGIPGSGSVESLVRAAQISAVLCDLE</sequence>
<feature type="compositionally biased region" description="Low complexity" evidence="1">
    <location>
        <begin position="1"/>
        <end position="16"/>
    </location>
</feature>
<dbReference type="STRING" id="9838.ENSCDRP00005017588"/>
<dbReference type="EMBL" id="JWIN03000004">
    <property type="protein sequence ID" value="KAB1280575.1"/>
    <property type="molecule type" value="Genomic_DNA"/>
</dbReference>
<feature type="region of interest" description="Disordered" evidence="1">
    <location>
        <begin position="1"/>
        <end position="54"/>
    </location>
</feature>
<name>A0A5N4EB29_CAMDR</name>
<gene>
    <name evidence="2" type="ORF">Cadr_000016129</name>
</gene>
<dbReference type="AlphaFoldDB" id="A0A5N4EB29"/>
<reference evidence="2 3" key="1">
    <citation type="journal article" date="2019" name="Mol. Ecol. Resour.">
        <title>Improving Illumina assemblies with Hi-C and long reads: an example with the North African dromedary.</title>
        <authorList>
            <person name="Elbers J.P."/>
            <person name="Rogers M.F."/>
            <person name="Perelman P.L."/>
            <person name="Proskuryakova A.A."/>
            <person name="Serdyukova N.A."/>
            <person name="Johnson W.E."/>
            <person name="Horin P."/>
            <person name="Corander J."/>
            <person name="Murphy D."/>
            <person name="Burger P.A."/>
        </authorList>
    </citation>
    <scope>NUCLEOTIDE SEQUENCE [LARGE SCALE GENOMIC DNA]</scope>
    <source>
        <strain evidence="2">Drom800</strain>
        <tissue evidence="2">Blood</tissue>
    </source>
</reference>
<comment type="caution">
    <text evidence="2">The sequence shown here is derived from an EMBL/GenBank/DDBJ whole genome shotgun (WGS) entry which is preliminary data.</text>
</comment>
<dbReference type="Proteomes" id="UP000299084">
    <property type="component" value="Unassembled WGS sequence"/>
</dbReference>
<keyword evidence="3" id="KW-1185">Reference proteome</keyword>
<protein>
    <submittedName>
        <fullName evidence="2">CDK5 regulatory subunit-associated protein 2</fullName>
    </submittedName>
</protein>
<evidence type="ECO:0000313" key="3">
    <source>
        <dbReference type="Proteomes" id="UP000299084"/>
    </source>
</evidence>